<evidence type="ECO:0000313" key="1">
    <source>
        <dbReference type="EMBL" id="JAC52877.1"/>
    </source>
</evidence>
<organism evidence="1">
    <name type="scientific">Bactrocera dorsalis</name>
    <name type="common">Oriental fruit fly</name>
    <name type="synonym">Dacus dorsalis</name>
    <dbReference type="NCBI Taxonomy" id="27457"/>
    <lineage>
        <taxon>Eukaryota</taxon>
        <taxon>Metazoa</taxon>
        <taxon>Ecdysozoa</taxon>
        <taxon>Arthropoda</taxon>
        <taxon>Hexapoda</taxon>
        <taxon>Insecta</taxon>
        <taxon>Pterygota</taxon>
        <taxon>Neoptera</taxon>
        <taxon>Endopterygota</taxon>
        <taxon>Diptera</taxon>
        <taxon>Brachycera</taxon>
        <taxon>Muscomorpha</taxon>
        <taxon>Tephritoidea</taxon>
        <taxon>Tephritidae</taxon>
        <taxon>Bactrocera</taxon>
        <taxon>Bactrocera</taxon>
    </lineage>
</organism>
<reference evidence="1" key="1">
    <citation type="journal article" date="2014" name="BMC Genomics">
        <title>Characterizing the developmental transcriptome of the oriental fruit fly, Bactrocera dorsalis (Diptera: Tephritidae) through comparative genomic analysis with Drosophila melanogaster utilizing modENCODE datasets.</title>
        <authorList>
            <person name="Geib S.M."/>
            <person name="Calla B."/>
            <person name="Hall B."/>
            <person name="Hou S."/>
            <person name="Manoukis N.C."/>
        </authorList>
    </citation>
    <scope>NUCLEOTIDE SEQUENCE</scope>
    <source>
        <strain evidence="1">Punador</strain>
    </source>
</reference>
<dbReference type="AlphaFoldDB" id="A0A034WEX6"/>
<dbReference type="EMBL" id="GAKP01006088">
    <property type="protein sequence ID" value="JAC52864.1"/>
    <property type="molecule type" value="Transcribed_RNA"/>
</dbReference>
<dbReference type="EMBL" id="GAKP01006085">
    <property type="protein sequence ID" value="JAC52867.1"/>
    <property type="molecule type" value="Transcribed_RNA"/>
</dbReference>
<dbReference type="EMBL" id="GAKP01006075">
    <property type="protein sequence ID" value="JAC52877.1"/>
    <property type="molecule type" value="Transcribed_RNA"/>
</dbReference>
<accession>A0A034WEX6</accession>
<sequence>MPWIVLCHAGSKSMPILQLRRELFQPVAQSQQQFIIMRVERSDCESCMCHIMPSNMMVLNSDHRRGGLYNAPQFSQHMKNSVSNTRKCEIKTKNGKLFF</sequence>
<dbReference type="EMBL" id="GAKP01006078">
    <property type="protein sequence ID" value="JAC52874.1"/>
    <property type="molecule type" value="Transcribed_RNA"/>
</dbReference>
<dbReference type="EMBL" id="GAKP01006071">
    <property type="protein sequence ID" value="JAC52881.1"/>
    <property type="molecule type" value="Transcribed_RNA"/>
</dbReference>
<name>A0A034WEX6_BACDO</name>
<protein>
    <submittedName>
        <fullName evidence="1">Uncharacterized protein</fullName>
    </submittedName>
</protein>
<dbReference type="EMBL" id="GAKP01006081">
    <property type="protein sequence ID" value="JAC52871.1"/>
    <property type="molecule type" value="Transcribed_RNA"/>
</dbReference>
<proteinExistence type="predicted"/>